<dbReference type="STRING" id="1465490.SAMN05444277_11192"/>
<gene>
    <name evidence="3" type="ORF">SAMN05444277_11192</name>
</gene>
<dbReference type="InterPro" id="IPR000602">
    <property type="entry name" value="Glyco_hydro_38_N"/>
</dbReference>
<dbReference type="Gene3D" id="2.70.98.30">
    <property type="entry name" value="Golgi alpha-mannosidase II, domain 4"/>
    <property type="match status" value="2"/>
</dbReference>
<proteinExistence type="predicted"/>
<dbReference type="GO" id="GO:0030246">
    <property type="term" value="F:carbohydrate binding"/>
    <property type="evidence" value="ECO:0007669"/>
    <property type="project" value="InterPro"/>
</dbReference>
<dbReference type="PANTHER" id="PTHR46017">
    <property type="entry name" value="ALPHA-MANNOSIDASE 2C1"/>
    <property type="match status" value="1"/>
</dbReference>
<dbReference type="PANTHER" id="PTHR46017:SF1">
    <property type="entry name" value="ALPHA-MANNOSIDASE 2C1"/>
    <property type="match status" value="1"/>
</dbReference>
<dbReference type="InterPro" id="IPR027291">
    <property type="entry name" value="Glyco_hydro_38_N_sf"/>
</dbReference>
<dbReference type="SUPFAM" id="SSF88688">
    <property type="entry name" value="Families 57/38 glycoside transferase middle domain"/>
    <property type="match status" value="1"/>
</dbReference>
<dbReference type="Pfam" id="PF07748">
    <property type="entry name" value="Glyco_hydro_38C"/>
    <property type="match status" value="1"/>
</dbReference>
<dbReference type="Gene3D" id="3.20.110.10">
    <property type="entry name" value="Glycoside hydrolase 38, N terminal domain"/>
    <property type="match status" value="1"/>
</dbReference>
<keyword evidence="4" id="KW-1185">Reference proteome</keyword>
<evidence type="ECO:0000313" key="4">
    <source>
        <dbReference type="Proteomes" id="UP000199031"/>
    </source>
</evidence>
<dbReference type="SUPFAM" id="SSF74650">
    <property type="entry name" value="Galactose mutarotase-like"/>
    <property type="match status" value="1"/>
</dbReference>
<dbReference type="InterPro" id="IPR011682">
    <property type="entry name" value="Glyco_hydro_38_C"/>
</dbReference>
<dbReference type="GO" id="GO:0009313">
    <property type="term" value="P:oligosaccharide catabolic process"/>
    <property type="evidence" value="ECO:0007669"/>
    <property type="project" value="TreeGrafter"/>
</dbReference>
<dbReference type="SUPFAM" id="SSF88713">
    <property type="entry name" value="Glycoside hydrolase/deacetylase"/>
    <property type="match status" value="1"/>
</dbReference>
<dbReference type="InterPro" id="IPR028995">
    <property type="entry name" value="Glyco_hydro_57/38_cen_sf"/>
</dbReference>
<evidence type="ECO:0000313" key="3">
    <source>
        <dbReference type="EMBL" id="SFQ41617.1"/>
    </source>
</evidence>
<dbReference type="Gene3D" id="2.60.40.1180">
    <property type="entry name" value="Golgi alpha-mannosidase II"/>
    <property type="match status" value="1"/>
</dbReference>
<dbReference type="Proteomes" id="UP000199031">
    <property type="component" value="Unassembled WGS sequence"/>
</dbReference>
<evidence type="ECO:0000259" key="2">
    <source>
        <dbReference type="SMART" id="SM00872"/>
    </source>
</evidence>
<dbReference type="GO" id="GO:0006013">
    <property type="term" value="P:mannose metabolic process"/>
    <property type="evidence" value="ECO:0007669"/>
    <property type="project" value="InterPro"/>
</dbReference>
<dbReference type="Pfam" id="PF01074">
    <property type="entry name" value="Glyco_hydro_38N"/>
    <property type="match status" value="1"/>
</dbReference>
<sequence length="853" mass="95992">MPVRRITVFSLFLLIALTTYQPLTAQTNYFVDGYHGGIYGHYPLWVTKFIADSLNMHKDWKVNLEIEPESWDTIQLKDPAGYAAIKKLIDDSSDNVAIEYVNPSYGQSYLYNISEESIIRQFQYGMHKLQQHFPAIKFTTYSSEEPCFTSALPGILKSLGFKYASLKNPNTCWGGYVKAYGGESLNWIGPDGTGILTVPRYTSEDLQRRSTWQTTAWNNSEAYINAAFKQGIQYPVGMCLQDAGWKNGRWLGNHKSALTQYTTWRNYFGLIENKKNIENWRLSQEDIQVSLVWGAQVLQRIAQEVRAVENKITMAEKAAALATLYAGVPYPEKEFDEAWRTLLLAQHHDCWIVPYNMHNGKTWAAHVKDWTNFTGSTANNIIQQSLQALTAGASNNDGQNVIAFNTTAINRHEIISVPLDDNSLVTGIEKDGNNVPSQIISNKDSSKTLLFKADVPALSYSSYSFIQATKQEPLTGASIIKNKAGDFVMESDLYKLIIDAQGGNIKQLIAKNLDNKNFVADDANDFNTLRGHFFNNGGYAASTHKPVKITIVENGPLQIKLQVEGTISGNNFIQTITITQGQKRIDAGLHIDYKKGIGIGEDYRQHGGYYSADRHKAFYNDSCKLLAAFPLNLKHQKLYKDAPLDVTESKLSNTFYNRWDSIKNNIVFNWVDVTDGDGNYGMALLSDHVTSYSHGENFPLALTIQYAGIGLWDRNYSISGPTDIHYALIPHRGKWNEAGLNNETIKWNQPVITASANAGKAVNDFIKSVDDGLAVTAMYYKGDDLYIRLVNNSSDEAKHHIRLNCYADELQFVELNDIITSTVQFKEKQKVNFECNIPLFGFKTVKLINARYQ</sequence>
<dbReference type="InterPro" id="IPR015341">
    <property type="entry name" value="Glyco_hydro_38_cen"/>
</dbReference>
<dbReference type="InterPro" id="IPR011013">
    <property type="entry name" value="Gal_mutarotase_sf_dom"/>
</dbReference>
<dbReference type="GO" id="GO:0004559">
    <property type="term" value="F:alpha-mannosidase activity"/>
    <property type="evidence" value="ECO:0007669"/>
    <property type="project" value="InterPro"/>
</dbReference>
<dbReference type="EMBL" id="FOXQ01000011">
    <property type="protein sequence ID" value="SFQ41617.1"/>
    <property type="molecule type" value="Genomic_DNA"/>
</dbReference>
<feature type="chain" id="PRO_5011722662" evidence="1">
    <location>
        <begin position="26"/>
        <end position="853"/>
    </location>
</feature>
<protein>
    <submittedName>
        <fullName evidence="3">Alpha-mannosidase</fullName>
    </submittedName>
</protein>
<dbReference type="InterPro" id="IPR011330">
    <property type="entry name" value="Glyco_hydro/deAcase_b/a-brl"/>
</dbReference>
<keyword evidence="1" id="KW-0732">Signal</keyword>
<reference evidence="3 4" key="1">
    <citation type="submission" date="2016-10" db="EMBL/GenBank/DDBJ databases">
        <authorList>
            <person name="de Groot N.N."/>
        </authorList>
    </citation>
    <scope>NUCLEOTIDE SEQUENCE [LARGE SCALE GENOMIC DNA]</scope>
    <source>
        <strain evidence="3 4">DSM 28286</strain>
    </source>
</reference>
<dbReference type="InterPro" id="IPR013780">
    <property type="entry name" value="Glyco_hydro_b"/>
</dbReference>
<dbReference type="OrthoDB" id="9772207at2"/>
<accession>A0A1I5YCJ6</accession>
<dbReference type="SMART" id="SM00872">
    <property type="entry name" value="Alpha-mann_mid"/>
    <property type="match status" value="1"/>
</dbReference>
<feature type="domain" description="Glycoside hydrolase family 38 central" evidence="2">
    <location>
        <begin position="296"/>
        <end position="389"/>
    </location>
</feature>
<feature type="signal peptide" evidence="1">
    <location>
        <begin position="1"/>
        <end position="25"/>
    </location>
</feature>
<organism evidence="3 4">
    <name type="scientific">Parafilimonas terrae</name>
    <dbReference type="NCBI Taxonomy" id="1465490"/>
    <lineage>
        <taxon>Bacteria</taxon>
        <taxon>Pseudomonadati</taxon>
        <taxon>Bacteroidota</taxon>
        <taxon>Chitinophagia</taxon>
        <taxon>Chitinophagales</taxon>
        <taxon>Chitinophagaceae</taxon>
        <taxon>Parafilimonas</taxon>
    </lineage>
</organism>
<evidence type="ECO:0000256" key="1">
    <source>
        <dbReference type="SAM" id="SignalP"/>
    </source>
</evidence>
<name>A0A1I5YCJ6_9BACT</name>
<dbReference type="AlphaFoldDB" id="A0A1I5YCJ6"/>